<feature type="transmembrane region" description="Helical" evidence="2">
    <location>
        <begin position="81"/>
        <end position="102"/>
    </location>
</feature>
<feature type="compositionally biased region" description="Polar residues" evidence="1">
    <location>
        <begin position="139"/>
        <end position="152"/>
    </location>
</feature>
<sequence>MALHFHEAHPAQAGLEVAPQDGQPWLEVRETLNLDNKEVVVAKSSERSSSDLEAYLPASPSSKPAEAAQDTRSTQPKRRRLIISGVLVVLLVVVAAVLGGVLGSRVAATGSADREASLDSGGGDGAPQESPTARAKGASSATPTTGQPSATPATELVRRGSALSVTGMRKSDGGLHILLFYQDNREKLRYSQCDTRRLNGGNGTCWGGSTSFSSLARPAAQFAASSLVYGSLYNAQTELFYTGENSRLLGCNINSAKTPPVGEDSVNAMDITTGTNSSLAAYWPWTIYQDSELGLHHVRNQLLSGWSPASAWDNNKINVAAIAGSKLAIVPMSSNFSRIALKGGYAVFYQARDGHLAVHVTDLDSPELDPTYPLSWPTAIPSILLPPLSPIAAFSVARPQDKQQRVDTHVLYLDASSNINVLYTRMSSSGSPTWRTSQPAALQGVDPDTSIACLNMATSPRTSTEFEQLLEEPSESTNRCYFQRGGRLVEARYDGADWVIAGEVPLS</sequence>
<accession>A0AAV9GMN7</accession>
<keyword evidence="2" id="KW-0472">Membrane</keyword>
<reference evidence="3" key="2">
    <citation type="submission" date="2023-05" db="EMBL/GenBank/DDBJ databases">
        <authorList>
            <consortium name="Lawrence Berkeley National Laboratory"/>
            <person name="Steindorff A."/>
            <person name="Hensen N."/>
            <person name="Bonometti L."/>
            <person name="Westerberg I."/>
            <person name="Brannstrom I.O."/>
            <person name="Guillou S."/>
            <person name="Cros-Aarteil S."/>
            <person name="Calhoun S."/>
            <person name="Haridas S."/>
            <person name="Kuo A."/>
            <person name="Mondo S."/>
            <person name="Pangilinan J."/>
            <person name="Riley R."/>
            <person name="Labutti K."/>
            <person name="Andreopoulos B."/>
            <person name="Lipzen A."/>
            <person name="Chen C."/>
            <person name="Yanf M."/>
            <person name="Daum C."/>
            <person name="Ng V."/>
            <person name="Clum A."/>
            <person name="Ohm R."/>
            <person name="Martin F."/>
            <person name="Silar P."/>
            <person name="Natvig D."/>
            <person name="Lalanne C."/>
            <person name="Gautier V."/>
            <person name="Ament-Velasquez S.L."/>
            <person name="Kruys A."/>
            <person name="Hutchinson M.I."/>
            <person name="Powell A.J."/>
            <person name="Barry K."/>
            <person name="Miller A.N."/>
            <person name="Grigoriev I.V."/>
            <person name="Debuchy R."/>
            <person name="Gladieux P."/>
            <person name="Thoren M.H."/>
            <person name="Johannesson H."/>
        </authorList>
    </citation>
    <scope>NUCLEOTIDE SEQUENCE</scope>
    <source>
        <strain evidence="3">PSN243</strain>
    </source>
</reference>
<dbReference type="EMBL" id="MU865941">
    <property type="protein sequence ID" value="KAK4448745.1"/>
    <property type="molecule type" value="Genomic_DNA"/>
</dbReference>
<evidence type="ECO:0000256" key="1">
    <source>
        <dbReference type="SAM" id="MobiDB-lite"/>
    </source>
</evidence>
<keyword evidence="2" id="KW-0812">Transmembrane</keyword>
<evidence type="ECO:0000313" key="4">
    <source>
        <dbReference type="Proteomes" id="UP001321760"/>
    </source>
</evidence>
<proteinExistence type="predicted"/>
<dbReference type="Gene3D" id="2.120.10.70">
    <property type="entry name" value="Fucose-specific lectin"/>
    <property type="match status" value="1"/>
</dbReference>
<evidence type="ECO:0000313" key="3">
    <source>
        <dbReference type="EMBL" id="KAK4448745.1"/>
    </source>
</evidence>
<protein>
    <recommendedName>
        <fullName evidence="5">Fucose-specific lectin</fullName>
    </recommendedName>
</protein>
<feature type="compositionally biased region" description="Low complexity" evidence="1">
    <location>
        <begin position="57"/>
        <end position="68"/>
    </location>
</feature>
<keyword evidence="2" id="KW-1133">Transmembrane helix</keyword>
<gene>
    <name evidence="3" type="ORF">QBC34DRAFT_102424</name>
</gene>
<comment type="caution">
    <text evidence="3">The sequence shown here is derived from an EMBL/GenBank/DDBJ whole genome shotgun (WGS) entry which is preliminary data.</text>
</comment>
<feature type="region of interest" description="Disordered" evidence="1">
    <location>
        <begin position="43"/>
        <end position="76"/>
    </location>
</feature>
<feature type="region of interest" description="Disordered" evidence="1">
    <location>
        <begin position="110"/>
        <end position="154"/>
    </location>
</feature>
<evidence type="ECO:0000256" key="2">
    <source>
        <dbReference type="SAM" id="Phobius"/>
    </source>
</evidence>
<keyword evidence="4" id="KW-1185">Reference proteome</keyword>
<dbReference type="AlphaFoldDB" id="A0AAV9GMN7"/>
<name>A0AAV9GMN7_9PEZI</name>
<organism evidence="3 4">
    <name type="scientific">Podospora aff. communis PSN243</name>
    <dbReference type="NCBI Taxonomy" id="3040156"/>
    <lineage>
        <taxon>Eukaryota</taxon>
        <taxon>Fungi</taxon>
        <taxon>Dikarya</taxon>
        <taxon>Ascomycota</taxon>
        <taxon>Pezizomycotina</taxon>
        <taxon>Sordariomycetes</taxon>
        <taxon>Sordariomycetidae</taxon>
        <taxon>Sordariales</taxon>
        <taxon>Podosporaceae</taxon>
        <taxon>Podospora</taxon>
    </lineage>
</organism>
<evidence type="ECO:0008006" key="5">
    <source>
        <dbReference type="Google" id="ProtNLM"/>
    </source>
</evidence>
<reference evidence="3" key="1">
    <citation type="journal article" date="2023" name="Mol. Phylogenet. Evol.">
        <title>Genome-scale phylogeny and comparative genomics of the fungal order Sordariales.</title>
        <authorList>
            <person name="Hensen N."/>
            <person name="Bonometti L."/>
            <person name="Westerberg I."/>
            <person name="Brannstrom I.O."/>
            <person name="Guillou S."/>
            <person name="Cros-Aarteil S."/>
            <person name="Calhoun S."/>
            <person name="Haridas S."/>
            <person name="Kuo A."/>
            <person name="Mondo S."/>
            <person name="Pangilinan J."/>
            <person name="Riley R."/>
            <person name="LaButti K."/>
            <person name="Andreopoulos B."/>
            <person name="Lipzen A."/>
            <person name="Chen C."/>
            <person name="Yan M."/>
            <person name="Daum C."/>
            <person name="Ng V."/>
            <person name="Clum A."/>
            <person name="Steindorff A."/>
            <person name="Ohm R.A."/>
            <person name="Martin F."/>
            <person name="Silar P."/>
            <person name="Natvig D.O."/>
            <person name="Lalanne C."/>
            <person name="Gautier V."/>
            <person name="Ament-Velasquez S.L."/>
            <person name="Kruys A."/>
            <person name="Hutchinson M.I."/>
            <person name="Powell A.J."/>
            <person name="Barry K."/>
            <person name="Miller A.N."/>
            <person name="Grigoriev I.V."/>
            <person name="Debuchy R."/>
            <person name="Gladieux P."/>
            <person name="Hiltunen Thoren M."/>
            <person name="Johannesson H."/>
        </authorList>
    </citation>
    <scope>NUCLEOTIDE SEQUENCE</scope>
    <source>
        <strain evidence="3">PSN243</strain>
    </source>
</reference>
<dbReference type="SUPFAM" id="SSF89372">
    <property type="entry name" value="Fucose-specific lectin"/>
    <property type="match status" value="1"/>
</dbReference>
<dbReference type="Proteomes" id="UP001321760">
    <property type="component" value="Unassembled WGS sequence"/>
</dbReference>